<dbReference type="AlphaFoldDB" id="A0A0D2X115"/>
<evidence type="ECO:0000256" key="2">
    <source>
        <dbReference type="SAM" id="SignalP"/>
    </source>
</evidence>
<dbReference type="InterPro" id="IPR012338">
    <property type="entry name" value="Beta-lactam/transpept-like"/>
</dbReference>
<dbReference type="PANTHER" id="PTHR43283">
    <property type="entry name" value="BETA-LACTAMASE-RELATED"/>
    <property type="match status" value="1"/>
</dbReference>
<organism evidence="4 5">
    <name type="scientific">Capsaspora owczarzaki (strain ATCC 30864)</name>
    <dbReference type="NCBI Taxonomy" id="595528"/>
    <lineage>
        <taxon>Eukaryota</taxon>
        <taxon>Filasterea</taxon>
        <taxon>Capsaspora</taxon>
    </lineage>
</organism>
<name>A0A0D2X115_CAPO3</name>
<feature type="domain" description="Beta-lactamase-related" evidence="3">
    <location>
        <begin position="59"/>
        <end position="446"/>
    </location>
</feature>
<dbReference type="SUPFAM" id="SSF56601">
    <property type="entry name" value="beta-lactamase/transpeptidase-like"/>
    <property type="match status" value="1"/>
</dbReference>
<dbReference type="STRING" id="595528.A0A0D2X115"/>
<keyword evidence="5" id="KW-1185">Reference proteome</keyword>
<feature type="signal peptide" evidence="2">
    <location>
        <begin position="1"/>
        <end position="28"/>
    </location>
</feature>
<keyword evidence="1" id="KW-0378">Hydrolase</keyword>
<dbReference type="Pfam" id="PF00144">
    <property type="entry name" value="Beta-lactamase"/>
    <property type="match status" value="1"/>
</dbReference>
<evidence type="ECO:0000313" key="4">
    <source>
        <dbReference type="EMBL" id="KJE90019.1"/>
    </source>
</evidence>
<dbReference type="eggNOG" id="ENOG502QVG3">
    <property type="taxonomic scope" value="Eukaryota"/>
</dbReference>
<proteinExistence type="predicted"/>
<dbReference type="Proteomes" id="UP000008743">
    <property type="component" value="Unassembled WGS sequence"/>
</dbReference>
<dbReference type="Gene3D" id="3.40.710.10">
    <property type="entry name" value="DD-peptidase/beta-lactamase superfamily"/>
    <property type="match status" value="1"/>
</dbReference>
<dbReference type="InterPro" id="IPR001466">
    <property type="entry name" value="Beta-lactam-related"/>
</dbReference>
<protein>
    <submittedName>
        <fullName evidence="4">Beta-lactamase</fullName>
    </submittedName>
</protein>
<dbReference type="InterPro" id="IPR050789">
    <property type="entry name" value="Diverse_Enzym_Activities"/>
</dbReference>
<dbReference type="MEROPS" id="S12.A26"/>
<dbReference type="GO" id="GO:0016787">
    <property type="term" value="F:hydrolase activity"/>
    <property type="evidence" value="ECO:0007669"/>
    <property type="project" value="UniProtKB-KW"/>
</dbReference>
<evidence type="ECO:0000259" key="3">
    <source>
        <dbReference type="Pfam" id="PF00144"/>
    </source>
</evidence>
<gene>
    <name evidence="4" type="ORF">CAOG_008502</name>
</gene>
<dbReference type="PANTHER" id="PTHR43283:SF11">
    <property type="entry name" value="BETA-LACTAMASE-RELATED DOMAIN-CONTAINING PROTEIN"/>
    <property type="match status" value="1"/>
</dbReference>
<accession>A0A0D2X115</accession>
<evidence type="ECO:0000313" key="5">
    <source>
        <dbReference type="Proteomes" id="UP000008743"/>
    </source>
</evidence>
<dbReference type="OrthoDB" id="5946976at2759"/>
<dbReference type="PROSITE" id="PS51257">
    <property type="entry name" value="PROKAR_LIPOPROTEIN"/>
    <property type="match status" value="1"/>
</dbReference>
<dbReference type="EMBL" id="KE346361">
    <property type="protein sequence ID" value="KJE90019.1"/>
    <property type="molecule type" value="Genomic_DNA"/>
</dbReference>
<keyword evidence="2" id="KW-0732">Signal</keyword>
<reference evidence="5" key="1">
    <citation type="submission" date="2011-02" db="EMBL/GenBank/DDBJ databases">
        <title>The Genome Sequence of Capsaspora owczarzaki ATCC 30864.</title>
        <authorList>
            <person name="Russ C."/>
            <person name="Cuomo C."/>
            <person name="Burger G."/>
            <person name="Gray M.W."/>
            <person name="Holland P.W.H."/>
            <person name="King N."/>
            <person name="Lang F.B.F."/>
            <person name="Roger A.J."/>
            <person name="Ruiz-Trillo I."/>
            <person name="Young S.K."/>
            <person name="Zeng Q."/>
            <person name="Gargeya S."/>
            <person name="Alvarado L."/>
            <person name="Berlin A."/>
            <person name="Chapman S.B."/>
            <person name="Chen Z."/>
            <person name="Freedman E."/>
            <person name="Gellesch M."/>
            <person name="Goldberg J."/>
            <person name="Griggs A."/>
            <person name="Gujja S."/>
            <person name="Heilman E."/>
            <person name="Heiman D."/>
            <person name="Howarth C."/>
            <person name="Mehta T."/>
            <person name="Neiman D."/>
            <person name="Pearson M."/>
            <person name="Roberts A."/>
            <person name="Saif S."/>
            <person name="Shea T."/>
            <person name="Shenoy N."/>
            <person name="Sisk P."/>
            <person name="Stolte C."/>
            <person name="Sykes S."/>
            <person name="White J."/>
            <person name="Yandava C."/>
            <person name="Haas B."/>
            <person name="Nusbaum C."/>
            <person name="Birren B."/>
        </authorList>
    </citation>
    <scope>NUCLEOTIDE SEQUENCE</scope>
    <source>
        <strain evidence="5">ATCC 30864</strain>
    </source>
</reference>
<evidence type="ECO:0000256" key="1">
    <source>
        <dbReference type="ARBA" id="ARBA00022801"/>
    </source>
</evidence>
<dbReference type="PhylomeDB" id="A0A0D2X115"/>
<feature type="chain" id="PRO_5002266727" evidence="2">
    <location>
        <begin position="29"/>
        <end position="471"/>
    </location>
</feature>
<sequence>MQNAPQRILPLFCGCLLLLGALVLSCRADSAAAALPHPSVRVKDRYPFAVGAAVDWSPVDAVLDSALASRVFPGAVAAVVAANGIVYLRALGNQTYDNVLPPFAPSGSTGSPPMHPTTKFDLASLTKVLASTTAAMTLYQRGLLDLDMAVADPSLLTDAFAAQGKQTVTVRNLMLHNAGFPPDPSPEYWDVAFGCKQTTQPFAAEVFDCREQIFQSVLNQTLANPVGQVYVYSDLSMITMKFVIGRIARDHGLVTEQDLLPACAAAGGDPHATISGRLQCYYEAYVRLHVIDVLRLGDTGFLPPRADYARIAPTWNDTWYRHIQLQGVVSDGNSYALGGIAGHAGLFSTAVDIAVLVHSLLFAEPNNPWINSTTVALFTKVYNATQSPRALGWSTNLDLTCGALSPTTFTHTGYTGTQVCNDPELGFTTILLTNRCYPNDTAESMTQIAATRKAYSSAVQQVWLASRDVEN</sequence>
<dbReference type="InParanoid" id="A0A0D2X115"/>
<dbReference type="RefSeq" id="XP_011270084.1">
    <property type="nucleotide sequence ID" value="XM_011271782.1"/>
</dbReference>